<dbReference type="AlphaFoldDB" id="A0A177B1Y4"/>
<organism evidence="3 4">
    <name type="scientific">Intoshia linei</name>
    <dbReference type="NCBI Taxonomy" id="1819745"/>
    <lineage>
        <taxon>Eukaryota</taxon>
        <taxon>Metazoa</taxon>
        <taxon>Spiralia</taxon>
        <taxon>Lophotrochozoa</taxon>
        <taxon>Mesozoa</taxon>
        <taxon>Orthonectida</taxon>
        <taxon>Rhopaluridae</taxon>
        <taxon>Intoshia</taxon>
    </lineage>
</organism>
<keyword evidence="1" id="KW-0507">mRNA processing</keyword>
<dbReference type="GO" id="GO:0006397">
    <property type="term" value="P:mRNA processing"/>
    <property type="evidence" value="ECO:0007669"/>
    <property type="project" value="UniProtKB-KW"/>
</dbReference>
<dbReference type="GO" id="GO:0003723">
    <property type="term" value="F:RNA binding"/>
    <property type="evidence" value="ECO:0007669"/>
    <property type="project" value="TreeGrafter"/>
</dbReference>
<dbReference type="InterPro" id="IPR002483">
    <property type="entry name" value="PWI_dom"/>
</dbReference>
<dbReference type="Proteomes" id="UP000078046">
    <property type="component" value="Unassembled WGS sequence"/>
</dbReference>
<dbReference type="PANTHER" id="PTHR23148">
    <property type="entry name" value="SERINE/ARGININE REGULATED NUCLEAR MATRIX PROTEIN"/>
    <property type="match status" value="1"/>
</dbReference>
<evidence type="ECO:0000259" key="2">
    <source>
        <dbReference type="PROSITE" id="PS51025"/>
    </source>
</evidence>
<dbReference type="GO" id="GO:0005681">
    <property type="term" value="C:spliceosomal complex"/>
    <property type="evidence" value="ECO:0007669"/>
    <property type="project" value="TreeGrafter"/>
</dbReference>
<dbReference type="OrthoDB" id="163257at2759"/>
<dbReference type="InterPro" id="IPR036483">
    <property type="entry name" value="PWI_dom_sf"/>
</dbReference>
<dbReference type="PROSITE" id="PS51025">
    <property type="entry name" value="PWI"/>
    <property type="match status" value="1"/>
</dbReference>
<gene>
    <name evidence="3" type="ORF">A3Q56_03970</name>
</gene>
<name>A0A177B1Y4_9BILA</name>
<proteinExistence type="predicted"/>
<dbReference type="PANTHER" id="PTHR23148:SF0">
    <property type="entry name" value="SERINE_ARGININE REPETITIVE MATRIX PROTEIN 1"/>
    <property type="match status" value="1"/>
</dbReference>
<protein>
    <recommendedName>
        <fullName evidence="2">PWI domain-containing protein</fullName>
    </recommendedName>
</protein>
<keyword evidence="4" id="KW-1185">Reference proteome</keyword>
<dbReference type="SMART" id="SM00311">
    <property type="entry name" value="PWI"/>
    <property type="match status" value="1"/>
</dbReference>
<dbReference type="Pfam" id="PF01480">
    <property type="entry name" value="PWI"/>
    <property type="match status" value="1"/>
</dbReference>
<dbReference type="Gene3D" id="1.20.1390.10">
    <property type="entry name" value="PWI domain"/>
    <property type="match status" value="1"/>
</dbReference>
<accession>A0A177B1Y4</accession>
<feature type="domain" description="PWI" evidence="2">
    <location>
        <begin position="28"/>
        <end position="127"/>
    </location>
</feature>
<dbReference type="InterPro" id="IPR052225">
    <property type="entry name" value="Ser/Arg_repetitive_matrix"/>
</dbReference>
<sequence>MGDVGFFKGTTLAQDARFSDKQKKLMKQMKFAPILDKKVDMDCVNLDIVKPWVSKSITELLGFEDDVINDFVLNQLEVRFPNGKSIQINLTGFLNAKNAHQFVQHLWTLLLSAMEENVGIPEKAIEKKIKQIKNEQFEAGYSRNVEFPSRSLAKFSASILHFWTKDLTSVRSFIIDVPQKKP</sequence>
<feature type="non-terminal residue" evidence="3">
    <location>
        <position position="182"/>
    </location>
</feature>
<dbReference type="GO" id="GO:0048024">
    <property type="term" value="P:regulation of mRNA splicing, via spliceosome"/>
    <property type="evidence" value="ECO:0007669"/>
    <property type="project" value="TreeGrafter"/>
</dbReference>
<reference evidence="3 4" key="1">
    <citation type="submission" date="2016-04" db="EMBL/GenBank/DDBJ databases">
        <title>The genome of Intoshia linei affirms orthonectids as highly simplified spiralians.</title>
        <authorList>
            <person name="Mikhailov K.V."/>
            <person name="Slusarev G.S."/>
            <person name="Nikitin M.A."/>
            <person name="Logacheva M.D."/>
            <person name="Penin A."/>
            <person name="Aleoshin V."/>
            <person name="Panchin Y.V."/>
        </authorList>
    </citation>
    <scope>NUCLEOTIDE SEQUENCE [LARGE SCALE GENOMIC DNA]</scope>
    <source>
        <strain evidence="3">Intl2013</strain>
        <tissue evidence="3">Whole animal</tissue>
    </source>
</reference>
<dbReference type="EMBL" id="LWCA01000475">
    <property type="protein sequence ID" value="OAF68289.1"/>
    <property type="molecule type" value="Genomic_DNA"/>
</dbReference>
<evidence type="ECO:0000256" key="1">
    <source>
        <dbReference type="ARBA" id="ARBA00022664"/>
    </source>
</evidence>
<comment type="caution">
    <text evidence="3">The sequence shown here is derived from an EMBL/GenBank/DDBJ whole genome shotgun (WGS) entry which is preliminary data.</text>
</comment>
<evidence type="ECO:0000313" key="3">
    <source>
        <dbReference type="EMBL" id="OAF68289.1"/>
    </source>
</evidence>
<evidence type="ECO:0000313" key="4">
    <source>
        <dbReference type="Proteomes" id="UP000078046"/>
    </source>
</evidence>
<dbReference type="SUPFAM" id="SSF101233">
    <property type="entry name" value="PWI domain"/>
    <property type="match status" value="1"/>
</dbReference>